<name>A0ABY4S3F7_9BACL</name>
<proteinExistence type="predicted"/>
<reference evidence="1" key="2">
    <citation type="journal article" date="2021" name="J Anim Sci Technol">
        <title>Complete genome sequence of Paenibacillus konkukensis sp. nov. SK3146 as a potential probiotic strain.</title>
        <authorList>
            <person name="Jung H.I."/>
            <person name="Park S."/>
            <person name="Niu K.M."/>
            <person name="Lee S.W."/>
            <person name="Kothari D."/>
            <person name="Yi K.J."/>
            <person name="Kim S.K."/>
        </authorList>
    </citation>
    <scope>NUCLEOTIDE SEQUENCE</scope>
    <source>
        <strain evidence="1">SK3146</strain>
    </source>
</reference>
<dbReference type="Proteomes" id="UP001057134">
    <property type="component" value="Chromosome"/>
</dbReference>
<evidence type="ECO:0000313" key="2">
    <source>
        <dbReference type="Proteomes" id="UP001057134"/>
    </source>
</evidence>
<dbReference type="EMBL" id="CP027059">
    <property type="protein sequence ID" value="UQZ87644.1"/>
    <property type="molecule type" value="Genomic_DNA"/>
</dbReference>
<accession>A0ABY4S3F7</accession>
<gene>
    <name evidence="1" type="ORF">SK3146_06946</name>
</gene>
<keyword evidence="2" id="KW-1185">Reference proteome</keyword>
<reference evidence="1" key="1">
    <citation type="submission" date="2018-02" db="EMBL/GenBank/DDBJ databases">
        <authorList>
            <person name="Kim S.-K."/>
            <person name="Jung H.-I."/>
            <person name="Lee S.-W."/>
        </authorList>
    </citation>
    <scope>NUCLEOTIDE SEQUENCE</scope>
    <source>
        <strain evidence="1">SK3146</strain>
    </source>
</reference>
<organism evidence="1 2">
    <name type="scientific">Paenibacillus konkukensis</name>
    <dbReference type="NCBI Taxonomy" id="2020716"/>
    <lineage>
        <taxon>Bacteria</taxon>
        <taxon>Bacillati</taxon>
        <taxon>Bacillota</taxon>
        <taxon>Bacilli</taxon>
        <taxon>Bacillales</taxon>
        <taxon>Paenibacillaceae</taxon>
        <taxon>Paenibacillus</taxon>
    </lineage>
</organism>
<protein>
    <submittedName>
        <fullName evidence="1">Uncharacterized protein</fullName>
    </submittedName>
</protein>
<sequence length="51" mass="6076">MLIIVIVLLLVIFITLISMENKLRLKLKNDERIIERLDVLINRTLEKKKES</sequence>
<dbReference type="RefSeq" id="WP_249863086.1">
    <property type="nucleotide sequence ID" value="NZ_CP027059.1"/>
</dbReference>
<evidence type="ECO:0000313" key="1">
    <source>
        <dbReference type="EMBL" id="UQZ87644.1"/>
    </source>
</evidence>